<dbReference type="InterPro" id="IPR036291">
    <property type="entry name" value="NAD(P)-bd_dom_sf"/>
</dbReference>
<evidence type="ECO:0000259" key="3">
    <source>
        <dbReference type="Pfam" id="PF02826"/>
    </source>
</evidence>
<protein>
    <submittedName>
        <fullName evidence="4">Phosphoglycerate dehydrogenase</fullName>
    </submittedName>
</protein>
<keyword evidence="5" id="KW-1185">Reference proteome</keyword>
<organism evidence="4 5">
    <name type="scientific">Corynebacterium cystitidis DSM 20524</name>
    <dbReference type="NCBI Taxonomy" id="1121357"/>
    <lineage>
        <taxon>Bacteria</taxon>
        <taxon>Bacillati</taxon>
        <taxon>Actinomycetota</taxon>
        <taxon>Actinomycetes</taxon>
        <taxon>Mycobacteriales</taxon>
        <taxon>Corynebacteriaceae</taxon>
        <taxon>Corynebacterium</taxon>
    </lineage>
</organism>
<dbReference type="InterPro" id="IPR006140">
    <property type="entry name" value="D-isomer_DH_NAD-bd"/>
</dbReference>
<dbReference type="STRING" id="1121357.SAMN05661109_01249"/>
<dbReference type="Pfam" id="PF02826">
    <property type="entry name" value="2-Hacid_dh_C"/>
    <property type="match status" value="1"/>
</dbReference>
<dbReference type="RefSeq" id="WP_092257760.1">
    <property type="nucleotide sequence ID" value="NZ_CP047199.1"/>
</dbReference>
<evidence type="ECO:0000313" key="4">
    <source>
        <dbReference type="EMBL" id="SER87812.1"/>
    </source>
</evidence>
<proteinExistence type="predicted"/>
<dbReference type="PANTHER" id="PTHR43333:SF1">
    <property type="entry name" value="D-ISOMER SPECIFIC 2-HYDROXYACID DEHYDROGENASE NAD-BINDING DOMAIN-CONTAINING PROTEIN"/>
    <property type="match status" value="1"/>
</dbReference>
<gene>
    <name evidence="4" type="ORF">SAMN05661109_01249</name>
</gene>
<keyword evidence="1" id="KW-0560">Oxidoreductase</keyword>
<dbReference type="SUPFAM" id="SSF51735">
    <property type="entry name" value="NAD(P)-binding Rossmann-fold domains"/>
    <property type="match status" value="1"/>
</dbReference>
<feature type="domain" description="D-isomer specific 2-hydroxyacid dehydrogenase NAD-binding" evidence="3">
    <location>
        <begin position="113"/>
        <end position="265"/>
    </location>
</feature>
<accession>A0A1H9SS18</accession>
<dbReference type="CDD" id="cd12159">
    <property type="entry name" value="2-Hacid_dh_2"/>
    <property type="match status" value="1"/>
</dbReference>
<evidence type="ECO:0000256" key="1">
    <source>
        <dbReference type="ARBA" id="ARBA00023002"/>
    </source>
</evidence>
<dbReference type="SUPFAM" id="SSF52283">
    <property type="entry name" value="Formate/glycerate dehydrogenase catalytic domain-like"/>
    <property type="match status" value="1"/>
</dbReference>
<dbReference type="Proteomes" id="UP000198929">
    <property type="component" value="Unassembled WGS sequence"/>
</dbReference>
<dbReference type="AlphaFoldDB" id="A0A1H9SS18"/>
<dbReference type="PANTHER" id="PTHR43333">
    <property type="entry name" value="2-HACID_DH_C DOMAIN-CONTAINING PROTEIN"/>
    <property type="match status" value="1"/>
</dbReference>
<evidence type="ECO:0000256" key="2">
    <source>
        <dbReference type="ARBA" id="ARBA00023027"/>
    </source>
</evidence>
<dbReference type="InterPro" id="IPR029753">
    <property type="entry name" value="D-isomer_DH_CS"/>
</dbReference>
<keyword evidence="2" id="KW-0520">NAD</keyword>
<dbReference type="Gene3D" id="3.40.50.720">
    <property type="entry name" value="NAD(P)-binding Rossmann-like Domain"/>
    <property type="match status" value="2"/>
</dbReference>
<dbReference type="PROSITE" id="PS00671">
    <property type="entry name" value="D_2_HYDROXYACID_DH_3"/>
    <property type="match status" value="1"/>
</dbReference>
<dbReference type="EMBL" id="FOGQ01000004">
    <property type="protein sequence ID" value="SER87812.1"/>
    <property type="molecule type" value="Genomic_DNA"/>
</dbReference>
<dbReference type="GO" id="GO:0051287">
    <property type="term" value="F:NAD binding"/>
    <property type="evidence" value="ECO:0007669"/>
    <property type="project" value="InterPro"/>
</dbReference>
<sequence>MKFTFLGDPWKNVVDEVEAAGHTYVDDVNEAEFLVYPGGRLPELPENIKWVQFIYSGVDGIMPTIKKSGVRWANAAGVYATPVAEAALALMLSVMHQHKAATMSPTFRVRAELDSRTQLLADDNTTVVILGAGGIGKRLIEMLRGFNVNVVAVNRSGNPVEGADRVVTTDQLESVWPTADVVVNLLPLTQQTRGLVDKHAFDAMPTNAILVNVGRGPVVDTDALTEALQSGAIAGAGLDVTDPEPLPEDHPLWQLPNCLITPHIATTWTTAPKFIAPCIIANAAAFEAGEKMVTEVDTEAGY</sequence>
<dbReference type="GO" id="GO:0016616">
    <property type="term" value="F:oxidoreductase activity, acting on the CH-OH group of donors, NAD or NADP as acceptor"/>
    <property type="evidence" value="ECO:0007669"/>
    <property type="project" value="UniProtKB-ARBA"/>
</dbReference>
<reference evidence="5" key="1">
    <citation type="submission" date="2016-10" db="EMBL/GenBank/DDBJ databases">
        <authorList>
            <person name="Varghese N."/>
            <person name="Submissions S."/>
        </authorList>
    </citation>
    <scope>NUCLEOTIDE SEQUENCE [LARGE SCALE GENOMIC DNA]</scope>
    <source>
        <strain evidence="5">DSM 20524</strain>
    </source>
</reference>
<name>A0A1H9SS18_9CORY</name>
<evidence type="ECO:0000313" key="5">
    <source>
        <dbReference type="Proteomes" id="UP000198929"/>
    </source>
</evidence>